<accession>A0A1V5MIH6</accession>
<keyword evidence="2" id="KW-0808">Transferase</keyword>
<name>A0A1V5MIH6_UNCT6</name>
<sequence length="398" mass="45549">MGSFLNRHLDFKRHNEEVDRVWAAFRRGEPYRVPVTVAGSIRNLFGNPEINRTGYTFEDFFNDPKAHLECQLAYRKWVNYNLLCDAKLGPPEAGWPVTVDFQNSYEAMWFGCPLRCDGNQVPDTQPILQAEKKRLYDLEPPDPLRGNRLGRAMDFFEYLQAECPKREFEGRPVRPPESIPGEGTDGPFSIAYKLRGAAEACLDICEDPQYFHDLMNFVTENSIRRMKAIRQWRWARNPAAADRGRFQRPGYFFADDAIALISARQYREFVFPYHKRLVEAFSDGGPVGIHLCGDATRHFKFLKENLNVRTFDTGFPVDFGGLRRELGPEVQINGGPTVMLLKDGSPEEVRDEVRRICRSGIMEGGRFVLREANNLAPATPVENVAAMYEAGREFGRYG</sequence>
<protein>
    <submittedName>
        <fullName evidence="2">Methylcobalamin:coenzyme M methyltransferase</fullName>
    </submittedName>
</protein>
<dbReference type="GO" id="GO:0006779">
    <property type="term" value="P:porphyrin-containing compound biosynthetic process"/>
    <property type="evidence" value="ECO:0007669"/>
    <property type="project" value="InterPro"/>
</dbReference>
<evidence type="ECO:0000259" key="1">
    <source>
        <dbReference type="Pfam" id="PF01208"/>
    </source>
</evidence>
<feature type="domain" description="Uroporphyrinogen decarboxylase (URO-D)" evidence="1">
    <location>
        <begin position="257"/>
        <end position="393"/>
    </location>
</feature>
<dbReference type="Gene3D" id="3.20.20.210">
    <property type="match status" value="1"/>
</dbReference>
<gene>
    <name evidence="2" type="ORF">BWY73_00587</name>
</gene>
<evidence type="ECO:0000313" key="2">
    <source>
        <dbReference type="EMBL" id="OPZ92892.1"/>
    </source>
</evidence>
<organism evidence="2">
    <name type="scientific">candidate division TA06 bacterium ADurb.Bin417</name>
    <dbReference type="NCBI Taxonomy" id="1852828"/>
    <lineage>
        <taxon>Bacteria</taxon>
        <taxon>Bacteria division TA06</taxon>
    </lineage>
</organism>
<reference evidence="2" key="1">
    <citation type="submission" date="2017-02" db="EMBL/GenBank/DDBJ databases">
        <title>Delving into the versatile metabolic prowess of the omnipresent phylum Bacteroidetes.</title>
        <authorList>
            <person name="Nobu M.K."/>
            <person name="Mei R."/>
            <person name="Narihiro T."/>
            <person name="Kuroda K."/>
            <person name="Liu W.-T."/>
        </authorList>
    </citation>
    <scope>NUCLEOTIDE SEQUENCE</scope>
    <source>
        <strain evidence="2">ADurb.Bin417</strain>
    </source>
</reference>
<dbReference type="InterPro" id="IPR052024">
    <property type="entry name" value="Methanogen_methyltrans"/>
</dbReference>
<dbReference type="PANTHER" id="PTHR47099:SF1">
    <property type="entry name" value="METHYLCOBAMIDE:COM METHYLTRANSFERASE MTBA"/>
    <property type="match status" value="1"/>
</dbReference>
<dbReference type="GO" id="GO:0032259">
    <property type="term" value="P:methylation"/>
    <property type="evidence" value="ECO:0007669"/>
    <property type="project" value="UniProtKB-KW"/>
</dbReference>
<comment type="caution">
    <text evidence="2">The sequence shown here is derived from an EMBL/GenBank/DDBJ whole genome shotgun (WGS) entry which is preliminary data.</text>
</comment>
<proteinExistence type="predicted"/>
<dbReference type="GO" id="GO:0004853">
    <property type="term" value="F:uroporphyrinogen decarboxylase activity"/>
    <property type="evidence" value="ECO:0007669"/>
    <property type="project" value="InterPro"/>
</dbReference>
<dbReference type="AlphaFoldDB" id="A0A1V5MIH6"/>
<dbReference type="Pfam" id="PF01208">
    <property type="entry name" value="URO-D"/>
    <property type="match status" value="2"/>
</dbReference>
<dbReference type="InterPro" id="IPR038071">
    <property type="entry name" value="UROD/MetE-like_sf"/>
</dbReference>
<feature type="domain" description="Uroporphyrinogen decarboxylase (URO-D)" evidence="1">
    <location>
        <begin position="19"/>
        <end position="228"/>
    </location>
</feature>
<dbReference type="InterPro" id="IPR000257">
    <property type="entry name" value="Uroporphyrinogen_deCOase"/>
</dbReference>
<dbReference type="Proteomes" id="UP000485484">
    <property type="component" value="Unassembled WGS sequence"/>
</dbReference>
<dbReference type="SUPFAM" id="SSF51726">
    <property type="entry name" value="UROD/MetE-like"/>
    <property type="match status" value="1"/>
</dbReference>
<dbReference type="PANTHER" id="PTHR47099">
    <property type="entry name" value="METHYLCOBAMIDE:COM METHYLTRANSFERASE MTBA"/>
    <property type="match status" value="1"/>
</dbReference>
<dbReference type="EMBL" id="MWAK01000060">
    <property type="protein sequence ID" value="OPZ92892.1"/>
    <property type="molecule type" value="Genomic_DNA"/>
</dbReference>
<dbReference type="GO" id="GO:0008168">
    <property type="term" value="F:methyltransferase activity"/>
    <property type="evidence" value="ECO:0007669"/>
    <property type="project" value="UniProtKB-KW"/>
</dbReference>
<keyword evidence="2" id="KW-0489">Methyltransferase</keyword>